<accession>X1PGG4</accession>
<feature type="non-terminal residue" evidence="1">
    <location>
        <position position="182"/>
    </location>
</feature>
<name>X1PGG4_9ZZZZ</name>
<dbReference type="EMBL" id="BARV01021994">
    <property type="protein sequence ID" value="GAI29964.1"/>
    <property type="molecule type" value="Genomic_DNA"/>
</dbReference>
<protein>
    <submittedName>
        <fullName evidence="1">Uncharacterized protein</fullName>
    </submittedName>
</protein>
<organism evidence="1">
    <name type="scientific">marine sediment metagenome</name>
    <dbReference type="NCBI Taxonomy" id="412755"/>
    <lineage>
        <taxon>unclassified sequences</taxon>
        <taxon>metagenomes</taxon>
        <taxon>ecological metagenomes</taxon>
    </lineage>
</organism>
<proteinExistence type="predicted"/>
<dbReference type="Pfam" id="PF14457">
    <property type="entry name" value="Prok-E2_A"/>
    <property type="match status" value="1"/>
</dbReference>
<dbReference type="AlphaFoldDB" id="X1PGG4"/>
<gene>
    <name evidence="1" type="ORF">S06H3_36330</name>
</gene>
<dbReference type="InterPro" id="IPR032865">
    <property type="entry name" value="Prok-E2_A"/>
</dbReference>
<reference evidence="1" key="1">
    <citation type="journal article" date="2014" name="Front. Microbiol.">
        <title>High frequency of phylogenetically diverse reductive dehalogenase-homologous genes in deep subseafloor sedimentary metagenomes.</title>
        <authorList>
            <person name="Kawai M."/>
            <person name="Futagami T."/>
            <person name="Toyoda A."/>
            <person name="Takaki Y."/>
            <person name="Nishi S."/>
            <person name="Hori S."/>
            <person name="Arai W."/>
            <person name="Tsubouchi T."/>
            <person name="Morono Y."/>
            <person name="Uchiyama I."/>
            <person name="Ito T."/>
            <person name="Fujiyama A."/>
            <person name="Inagaki F."/>
            <person name="Takami H."/>
        </authorList>
    </citation>
    <scope>NUCLEOTIDE SEQUENCE</scope>
    <source>
        <strain evidence="1">Expedition CK06-06</strain>
    </source>
</reference>
<evidence type="ECO:0000313" key="1">
    <source>
        <dbReference type="EMBL" id="GAI29964.1"/>
    </source>
</evidence>
<comment type="caution">
    <text evidence="1">The sequence shown here is derived from an EMBL/GenBank/DDBJ whole genome shotgun (WGS) entry which is preliminary data.</text>
</comment>
<sequence>MISLGDFLRSNKKVPPGALKCNKAKELAELLNSKALDYVCLDECRVSIEDPKLEIVILTIEVERSQKLIYAIKAVETIAVLFDPSDKSVPEVLALREDFPRVPHTNLRLFDKPISLCMYDRPYSEIKHHWTATRFVKQLHRWLSNTSSGRLHGNDQPLEQLFGGSKTKLVLPRDLVENTDSV</sequence>